<organism evidence="2">
    <name type="scientific">Octopus bimaculoides</name>
    <name type="common">California two-spotted octopus</name>
    <dbReference type="NCBI Taxonomy" id="37653"/>
    <lineage>
        <taxon>Eukaryota</taxon>
        <taxon>Metazoa</taxon>
        <taxon>Spiralia</taxon>
        <taxon>Lophotrochozoa</taxon>
        <taxon>Mollusca</taxon>
        <taxon>Cephalopoda</taxon>
        <taxon>Coleoidea</taxon>
        <taxon>Octopodiformes</taxon>
        <taxon>Octopoda</taxon>
        <taxon>Incirrata</taxon>
        <taxon>Octopodidae</taxon>
        <taxon>Octopus</taxon>
    </lineage>
</organism>
<feature type="region of interest" description="Disordered" evidence="1">
    <location>
        <begin position="1"/>
        <end position="22"/>
    </location>
</feature>
<accession>A0A0L8G4J4</accession>
<feature type="compositionally biased region" description="Low complexity" evidence="1">
    <location>
        <begin position="44"/>
        <end position="59"/>
    </location>
</feature>
<sequence>MSFPLSIENPPPHQIFDEETNLPEIKETNSQLEEDTISCSISSETLSEFSESNSSSSKQSTDDKHLPSQNKYVEGGWLKSIREKMLQCLEQEGELPLNSILELKKELVLVFIWCLQGNTDSLWKYLQKILLLVAPFAEYLQASEWKEEISHYLRRIYHLFRSADKPAVDVDIISILKALFPQLMENMGDRAKYIMKPCTCQKVVPQSVTPLTAASSATQKKRLKPLFGNEDERIFSTKLYDKENFIVAPKPLNMLDLNKSLARVAYSIAAYESFWRKYLGLTAQAINVCLPEKIVEVKKITEEKSVDSEETSKKQVTKVDAQKSMSGRDAVEYYTKCNYSRSQEHLYFNLAPSQHYRPYDLIPVQKYNLNKEFFLFTTFGVLHVFEDLSSETQQLSDWQRDAVLWEAIHAIPFFKNFLIYKMFQRWKSAKNYFAFLKTREILEKHLIFTMPLYYSALLQISNLFKELKTVNFLPFNTK</sequence>
<dbReference type="OrthoDB" id="5986589at2759"/>
<evidence type="ECO:0000313" key="2">
    <source>
        <dbReference type="EMBL" id="KOF71967.1"/>
    </source>
</evidence>
<evidence type="ECO:0000256" key="1">
    <source>
        <dbReference type="SAM" id="MobiDB-lite"/>
    </source>
</evidence>
<dbReference type="EMBL" id="KQ423903">
    <property type="protein sequence ID" value="KOF71967.1"/>
    <property type="molecule type" value="Genomic_DNA"/>
</dbReference>
<proteinExistence type="predicted"/>
<protein>
    <submittedName>
        <fullName evidence="2">Uncharacterized protein</fullName>
    </submittedName>
</protein>
<name>A0A0L8G4J4_OCTBM</name>
<dbReference type="AlphaFoldDB" id="A0A0L8G4J4"/>
<dbReference type="STRING" id="37653.A0A0L8G4J4"/>
<reference evidence="2" key="1">
    <citation type="submission" date="2015-07" db="EMBL/GenBank/DDBJ databases">
        <title>MeaNS - Measles Nucleotide Surveillance Program.</title>
        <authorList>
            <person name="Tran T."/>
            <person name="Druce J."/>
        </authorList>
    </citation>
    <scope>NUCLEOTIDE SEQUENCE</scope>
    <source>
        <strain evidence="2">UCB-OBI-ISO-001</strain>
        <tissue evidence="2">Gonad</tissue>
    </source>
</reference>
<feature type="region of interest" description="Disordered" evidence="1">
    <location>
        <begin position="44"/>
        <end position="68"/>
    </location>
</feature>
<gene>
    <name evidence="2" type="ORF">OCBIM_22000233mg</name>
</gene>